<dbReference type="InterPro" id="IPR023393">
    <property type="entry name" value="START-like_dom_sf"/>
</dbReference>
<dbReference type="RefSeq" id="WP_344688777.1">
    <property type="nucleotide sequence ID" value="NZ_BAAAVV010000004.1"/>
</dbReference>
<dbReference type="CDD" id="cd07822">
    <property type="entry name" value="SRPBCC_4"/>
    <property type="match status" value="1"/>
</dbReference>
<protein>
    <submittedName>
        <fullName evidence="1">SRPBCC domain-containing protein</fullName>
    </submittedName>
</protein>
<proteinExistence type="predicted"/>
<dbReference type="Gene3D" id="3.30.530.20">
    <property type="match status" value="1"/>
</dbReference>
<dbReference type="PANTHER" id="PTHR36166">
    <property type="entry name" value="CHROMOSOME 9, WHOLE GENOME SHOTGUN SEQUENCE"/>
    <property type="match status" value="1"/>
</dbReference>
<reference evidence="2" key="1">
    <citation type="journal article" date="2019" name="Int. J. Syst. Evol. Microbiol.">
        <title>The Global Catalogue of Microorganisms (GCM) 10K type strain sequencing project: providing services to taxonomists for standard genome sequencing and annotation.</title>
        <authorList>
            <consortium name="The Broad Institute Genomics Platform"/>
            <consortium name="The Broad Institute Genome Sequencing Center for Infectious Disease"/>
            <person name="Wu L."/>
            <person name="Ma J."/>
        </authorList>
    </citation>
    <scope>NUCLEOTIDE SEQUENCE [LARGE SCALE GENOMIC DNA]</scope>
    <source>
        <strain evidence="2">JCM 15614</strain>
    </source>
</reference>
<dbReference type="Proteomes" id="UP001499924">
    <property type="component" value="Unassembled WGS sequence"/>
</dbReference>
<dbReference type="InterPro" id="IPR019587">
    <property type="entry name" value="Polyketide_cyclase/dehydratase"/>
</dbReference>
<sequence>MRHEIRSEIEIEAPPDAVWARLADLGGYAEWNPFITRAEGTARAGERLSLRMQPSGGRAMTIRPTVTAAATGSTFEWLGHLGVPGVFDGRHRFELTPTPAGTRLVQSESFRGLLVRPLRRSLDTGTRAGFEAMNAALRRRVLSAEPEP</sequence>
<dbReference type="SUPFAM" id="SSF55961">
    <property type="entry name" value="Bet v1-like"/>
    <property type="match status" value="1"/>
</dbReference>
<dbReference type="EMBL" id="BAAAVV010000004">
    <property type="protein sequence ID" value="GAA3167880.1"/>
    <property type="molecule type" value="Genomic_DNA"/>
</dbReference>
<gene>
    <name evidence="1" type="ORF">GCM10010531_20840</name>
</gene>
<comment type="caution">
    <text evidence="1">The sequence shown here is derived from an EMBL/GenBank/DDBJ whole genome shotgun (WGS) entry which is preliminary data.</text>
</comment>
<evidence type="ECO:0000313" key="1">
    <source>
        <dbReference type="EMBL" id="GAA3167880.1"/>
    </source>
</evidence>
<dbReference type="Pfam" id="PF10604">
    <property type="entry name" value="Polyketide_cyc2"/>
    <property type="match status" value="1"/>
</dbReference>
<dbReference type="PANTHER" id="PTHR36166:SF1">
    <property type="entry name" value="SRPBCC DOMAIN-CONTAINING PROTEIN"/>
    <property type="match status" value="1"/>
</dbReference>
<keyword evidence="2" id="KW-1185">Reference proteome</keyword>
<organism evidence="1 2">
    <name type="scientific">Blastococcus jejuensis</name>
    <dbReference type="NCBI Taxonomy" id="351224"/>
    <lineage>
        <taxon>Bacteria</taxon>
        <taxon>Bacillati</taxon>
        <taxon>Actinomycetota</taxon>
        <taxon>Actinomycetes</taxon>
        <taxon>Geodermatophilales</taxon>
        <taxon>Geodermatophilaceae</taxon>
        <taxon>Blastococcus</taxon>
    </lineage>
</organism>
<accession>A0ABP6PAH7</accession>
<name>A0ABP6PAH7_9ACTN</name>
<evidence type="ECO:0000313" key="2">
    <source>
        <dbReference type="Proteomes" id="UP001499924"/>
    </source>
</evidence>